<evidence type="ECO:0000313" key="2">
    <source>
        <dbReference type="EMBL" id="QKE92275.1"/>
    </source>
</evidence>
<name>A0A6M8HVT0_9PROT</name>
<feature type="transmembrane region" description="Helical" evidence="1">
    <location>
        <begin position="145"/>
        <end position="164"/>
    </location>
</feature>
<keyword evidence="3" id="KW-1185">Reference proteome</keyword>
<organism evidence="2 3">
    <name type="scientific">Lichenicola cladoniae</name>
    <dbReference type="NCBI Taxonomy" id="1484109"/>
    <lineage>
        <taxon>Bacteria</taxon>
        <taxon>Pseudomonadati</taxon>
        <taxon>Pseudomonadota</taxon>
        <taxon>Alphaproteobacteria</taxon>
        <taxon>Acetobacterales</taxon>
        <taxon>Acetobacteraceae</taxon>
        <taxon>Lichenicola</taxon>
    </lineage>
</organism>
<evidence type="ECO:0008006" key="4">
    <source>
        <dbReference type="Google" id="ProtNLM"/>
    </source>
</evidence>
<dbReference type="RefSeq" id="WP_172443509.1">
    <property type="nucleotide sequence ID" value="NZ_CP053708.1"/>
</dbReference>
<keyword evidence="1" id="KW-1133">Transmembrane helix</keyword>
<evidence type="ECO:0000256" key="1">
    <source>
        <dbReference type="SAM" id="Phobius"/>
    </source>
</evidence>
<feature type="transmembrane region" description="Helical" evidence="1">
    <location>
        <begin position="113"/>
        <end position="133"/>
    </location>
</feature>
<dbReference type="Proteomes" id="UP000500767">
    <property type="component" value="Chromosome"/>
</dbReference>
<reference evidence="2 3" key="1">
    <citation type="journal article" date="2014" name="World J. Microbiol. Biotechnol.">
        <title>Biodiversity and physiological characteristics of Antarctic and Arctic lichens-associated bacteria.</title>
        <authorList>
            <person name="Lee Y.M."/>
            <person name="Kim E.H."/>
            <person name="Lee H.K."/>
            <person name="Hong S.G."/>
        </authorList>
    </citation>
    <scope>NUCLEOTIDE SEQUENCE [LARGE SCALE GENOMIC DNA]</scope>
    <source>
        <strain evidence="2 3">PAMC 26569</strain>
    </source>
</reference>
<evidence type="ECO:0000313" key="3">
    <source>
        <dbReference type="Proteomes" id="UP000500767"/>
    </source>
</evidence>
<keyword evidence="1" id="KW-0472">Membrane</keyword>
<feature type="transmembrane region" description="Helical" evidence="1">
    <location>
        <begin position="63"/>
        <end position="84"/>
    </location>
</feature>
<gene>
    <name evidence="2" type="ORF">HN018_21550</name>
</gene>
<dbReference type="SUPFAM" id="SSF103473">
    <property type="entry name" value="MFS general substrate transporter"/>
    <property type="match status" value="1"/>
</dbReference>
<proteinExistence type="predicted"/>
<dbReference type="InterPro" id="IPR036259">
    <property type="entry name" value="MFS_trans_sf"/>
</dbReference>
<keyword evidence="1" id="KW-0812">Transmembrane</keyword>
<feature type="transmembrane region" description="Helical" evidence="1">
    <location>
        <begin position="6"/>
        <end position="27"/>
    </location>
</feature>
<dbReference type="KEGG" id="lck:HN018_21550"/>
<dbReference type="EMBL" id="CP053708">
    <property type="protein sequence ID" value="QKE92275.1"/>
    <property type="molecule type" value="Genomic_DNA"/>
</dbReference>
<sequence length="181" mass="18453">MIGRALTGLAGGFGTGSASALVVTAFGARGRAISATGNLAGAVVGTSLTEICILAFGHNAAAVTFLGHTVISLVLLVILVPVLVRNRDMNRATLTAHGSVTLRSIAPVIRQQWIPLALGSLSWVTISLALSLLPSFFADMDGPGSIIAIGIVAYLLSSSLAQIFSARLARMALLANSGPEC</sequence>
<dbReference type="AlphaFoldDB" id="A0A6M8HVT0"/>
<accession>A0A6M8HVT0</accession>
<protein>
    <recommendedName>
        <fullName evidence="4">MFS transporter</fullName>
    </recommendedName>
</protein>
<feature type="transmembrane region" description="Helical" evidence="1">
    <location>
        <begin position="39"/>
        <end position="57"/>
    </location>
</feature>